<comment type="subcellular location">
    <subcellularLocation>
        <location evidence="2">Nucleus</location>
    </subcellularLocation>
</comment>
<evidence type="ECO:0000256" key="2">
    <source>
        <dbReference type="ARBA" id="ARBA00004123"/>
    </source>
</evidence>
<dbReference type="AlphaFoldDB" id="A0AAV2MZL6"/>
<accession>A0AAV2MZL6</accession>
<proteinExistence type="inferred from homology"/>
<dbReference type="EMBL" id="CAXIPU020000810">
    <property type="protein sequence ID" value="CAL1672685.1"/>
    <property type="molecule type" value="Genomic_DNA"/>
</dbReference>
<feature type="domain" description="DDE Tnp4" evidence="8">
    <location>
        <begin position="6"/>
        <end position="86"/>
    </location>
</feature>
<evidence type="ECO:0000256" key="3">
    <source>
        <dbReference type="ARBA" id="ARBA00006958"/>
    </source>
</evidence>
<evidence type="ECO:0000256" key="7">
    <source>
        <dbReference type="ARBA" id="ARBA00023242"/>
    </source>
</evidence>
<dbReference type="InterPro" id="IPR045249">
    <property type="entry name" value="HARBI1-like"/>
</dbReference>
<keyword evidence="6" id="KW-0378">Hydrolase</keyword>
<evidence type="ECO:0000256" key="1">
    <source>
        <dbReference type="ARBA" id="ARBA00001968"/>
    </source>
</evidence>
<sequence>MDEQMAWLLGDSGYPLLPYLLTPKVRQPEGSPSARYTNAHVRTRSCVERAIGMLKGRWRCLRKKRALHYSPEFSAFIVNACCVVQNIAKLYNVP</sequence>
<keyword evidence="5" id="KW-0479">Metal-binding</keyword>
<dbReference type="PANTHER" id="PTHR22930">
    <property type="match status" value="1"/>
</dbReference>
<reference evidence="9" key="1">
    <citation type="submission" date="2024-04" db="EMBL/GenBank/DDBJ databases">
        <authorList>
            <consortium name="Molecular Ecology Group"/>
        </authorList>
    </citation>
    <scope>NUCLEOTIDE SEQUENCE</scope>
</reference>
<dbReference type="Proteomes" id="UP001497644">
    <property type="component" value="Unassembled WGS sequence"/>
</dbReference>
<evidence type="ECO:0000256" key="6">
    <source>
        <dbReference type="ARBA" id="ARBA00022801"/>
    </source>
</evidence>
<keyword evidence="7" id="KW-0539">Nucleus</keyword>
<dbReference type="GO" id="GO:0005634">
    <property type="term" value="C:nucleus"/>
    <property type="evidence" value="ECO:0007669"/>
    <property type="project" value="UniProtKB-SubCell"/>
</dbReference>
<keyword evidence="4" id="KW-0540">Nuclease</keyword>
<dbReference type="InterPro" id="IPR027806">
    <property type="entry name" value="HARBI1_dom"/>
</dbReference>
<evidence type="ECO:0000313" key="10">
    <source>
        <dbReference type="Proteomes" id="UP001497644"/>
    </source>
</evidence>
<comment type="caution">
    <text evidence="9">The sequence shown here is derived from an EMBL/GenBank/DDBJ whole genome shotgun (WGS) entry which is preliminary data.</text>
</comment>
<evidence type="ECO:0000259" key="8">
    <source>
        <dbReference type="Pfam" id="PF13359"/>
    </source>
</evidence>
<evidence type="ECO:0000256" key="4">
    <source>
        <dbReference type="ARBA" id="ARBA00022722"/>
    </source>
</evidence>
<gene>
    <name evidence="9" type="ORF">LPLAT_LOCUS10583</name>
</gene>
<evidence type="ECO:0000313" key="9">
    <source>
        <dbReference type="EMBL" id="CAL1672685.1"/>
    </source>
</evidence>
<organism evidence="9 10">
    <name type="scientific">Lasius platythorax</name>
    <dbReference type="NCBI Taxonomy" id="488582"/>
    <lineage>
        <taxon>Eukaryota</taxon>
        <taxon>Metazoa</taxon>
        <taxon>Ecdysozoa</taxon>
        <taxon>Arthropoda</taxon>
        <taxon>Hexapoda</taxon>
        <taxon>Insecta</taxon>
        <taxon>Pterygota</taxon>
        <taxon>Neoptera</taxon>
        <taxon>Endopterygota</taxon>
        <taxon>Hymenoptera</taxon>
        <taxon>Apocrita</taxon>
        <taxon>Aculeata</taxon>
        <taxon>Formicoidea</taxon>
        <taxon>Formicidae</taxon>
        <taxon>Formicinae</taxon>
        <taxon>Lasius</taxon>
        <taxon>Lasius</taxon>
    </lineage>
</organism>
<dbReference type="Pfam" id="PF13359">
    <property type="entry name" value="DDE_Tnp_4"/>
    <property type="match status" value="1"/>
</dbReference>
<comment type="similarity">
    <text evidence="3">Belongs to the HARBI1 family.</text>
</comment>
<protein>
    <recommendedName>
        <fullName evidence="8">DDE Tnp4 domain-containing protein</fullName>
    </recommendedName>
</protein>
<comment type="cofactor">
    <cofactor evidence="1">
        <name>a divalent metal cation</name>
        <dbReference type="ChEBI" id="CHEBI:60240"/>
    </cofactor>
</comment>
<name>A0AAV2MZL6_9HYME</name>
<keyword evidence="10" id="KW-1185">Reference proteome</keyword>
<dbReference type="PANTHER" id="PTHR22930:SF85">
    <property type="entry name" value="GH03217P-RELATED"/>
    <property type="match status" value="1"/>
</dbReference>
<dbReference type="GO" id="GO:0016787">
    <property type="term" value="F:hydrolase activity"/>
    <property type="evidence" value="ECO:0007669"/>
    <property type="project" value="UniProtKB-KW"/>
</dbReference>
<dbReference type="GO" id="GO:0046872">
    <property type="term" value="F:metal ion binding"/>
    <property type="evidence" value="ECO:0007669"/>
    <property type="project" value="UniProtKB-KW"/>
</dbReference>
<evidence type="ECO:0000256" key="5">
    <source>
        <dbReference type="ARBA" id="ARBA00022723"/>
    </source>
</evidence>
<dbReference type="GO" id="GO:0004518">
    <property type="term" value="F:nuclease activity"/>
    <property type="evidence" value="ECO:0007669"/>
    <property type="project" value="UniProtKB-KW"/>
</dbReference>